<evidence type="ECO:0000256" key="3">
    <source>
        <dbReference type="ARBA" id="ARBA00022737"/>
    </source>
</evidence>
<keyword evidence="6" id="KW-0346">Stress response</keyword>
<name>A0A1C0Z514_9BACL</name>
<evidence type="ECO:0000256" key="2">
    <source>
        <dbReference type="ARBA" id="ARBA00022723"/>
    </source>
</evidence>
<gene>
    <name evidence="9" type="ORF">A6K76_00100</name>
</gene>
<evidence type="ECO:0000313" key="9">
    <source>
        <dbReference type="EMBL" id="OCS94609.1"/>
    </source>
</evidence>
<dbReference type="InterPro" id="IPR018253">
    <property type="entry name" value="DnaJ_domain_CS"/>
</dbReference>
<dbReference type="GO" id="GO:0006260">
    <property type="term" value="P:DNA replication"/>
    <property type="evidence" value="ECO:0007669"/>
    <property type="project" value="UniProtKB-KW"/>
</dbReference>
<dbReference type="Gene3D" id="1.10.287.110">
    <property type="entry name" value="DnaJ domain"/>
    <property type="match status" value="1"/>
</dbReference>
<dbReference type="InterPro" id="IPR002939">
    <property type="entry name" value="DnaJ_C"/>
</dbReference>
<evidence type="ECO:0000256" key="7">
    <source>
        <dbReference type="ARBA" id="ARBA00023186"/>
    </source>
</evidence>
<dbReference type="Gene3D" id="2.60.260.20">
    <property type="entry name" value="Urease metallochaperone UreE, N-terminal domain"/>
    <property type="match status" value="2"/>
</dbReference>
<dbReference type="SUPFAM" id="SSF49493">
    <property type="entry name" value="HSP40/DnaJ peptide-binding domain"/>
    <property type="match status" value="2"/>
</dbReference>
<keyword evidence="2" id="KW-0479">Metal-binding</keyword>
<evidence type="ECO:0000256" key="6">
    <source>
        <dbReference type="ARBA" id="ARBA00023016"/>
    </source>
</evidence>
<dbReference type="EMBL" id="MATO01000001">
    <property type="protein sequence ID" value="OCS94609.1"/>
    <property type="molecule type" value="Genomic_DNA"/>
</dbReference>
<sequence length="305" mass="33228">MAKRNYYDVLGVSKTATADEIKSAFRKLSKKYHPDVNKAADANDKFKEINEAYDTLSDPKKREQYDYTQESPFGRRSSAGSDFGGGFGGGFGRSTTFDDADDFGGFGNMDDMMGDIFSQFFGNNASFGGGNARTQPRPKKGRDYAYTLVIDFLDAALGKKTTIAINGKQLQVSIPAGIEDGQKIRLANQGYEGTNGGARGDVMITCSIRPHATFRREGLDIYTDAPLTFSQAALGTKIKVKTLTGEVTLNVPAGVQSGAKLRLKQKGIAKKQEIGDHYVVIQVKTPDKLSAKQRELFEQLAQLEG</sequence>
<keyword evidence="5" id="KW-0862">Zinc</keyword>
<dbReference type="Pfam" id="PF01556">
    <property type="entry name" value="DnaJ_C"/>
    <property type="match status" value="1"/>
</dbReference>
<evidence type="ECO:0000259" key="8">
    <source>
        <dbReference type="PROSITE" id="PS50076"/>
    </source>
</evidence>
<organism evidence="9 10">
    <name type="scientific">Caryophanon latum</name>
    <dbReference type="NCBI Taxonomy" id="33977"/>
    <lineage>
        <taxon>Bacteria</taxon>
        <taxon>Bacillati</taxon>
        <taxon>Bacillota</taxon>
        <taxon>Bacilli</taxon>
        <taxon>Bacillales</taxon>
        <taxon>Caryophanaceae</taxon>
        <taxon>Caryophanon</taxon>
    </lineage>
</organism>
<dbReference type="PRINTS" id="PR00625">
    <property type="entry name" value="JDOMAIN"/>
</dbReference>
<dbReference type="GO" id="GO:0042026">
    <property type="term" value="P:protein refolding"/>
    <property type="evidence" value="ECO:0007669"/>
    <property type="project" value="TreeGrafter"/>
</dbReference>
<reference evidence="9 10" key="1">
    <citation type="submission" date="2016-07" db="EMBL/GenBank/DDBJ databases">
        <title>Caryophanon latum genome sequencing.</title>
        <authorList>
            <person name="Verma A."/>
            <person name="Pal Y."/>
            <person name="Krishnamurthi S."/>
        </authorList>
    </citation>
    <scope>NUCLEOTIDE SEQUENCE [LARGE SCALE GENOMIC DNA]</scope>
    <source>
        <strain evidence="9 10">DSM 14151</strain>
    </source>
</reference>
<dbReference type="InterPro" id="IPR001623">
    <property type="entry name" value="DnaJ_domain"/>
</dbReference>
<dbReference type="AlphaFoldDB" id="A0A1C0Z514"/>
<dbReference type="SUPFAM" id="SSF46565">
    <property type="entry name" value="Chaperone J-domain"/>
    <property type="match status" value="1"/>
</dbReference>
<evidence type="ECO:0000313" key="10">
    <source>
        <dbReference type="Proteomes" id="UP000093482"/>
    </source>
</evidence>
<accession>A0A1C0Z514</accession>
<dbReference type="Proteomes" id="UP000093482">
    <property type="component" value="Unassembled WGS sequence"/>
</dbReference>
<proteinExistence type="predicted"/>
<dbReference type="PANTHER" id="PTHR43096:SF48">
    <property type="entry name" value="CHAPERONE PROTEIN DNAJ"/>
    <property type="match status" value="1"/>
</dbReference>
<dbReference type="RefSeq" id="WP_066460920.1">
    <property type="nucleotide sequence ID" value="NZ_MATO01000001.1"/>
</dbReference>
<keyword evidence="7" id="KW-0143">Chaperone</keyword>
<evidence type="ECO:0000256" key="1">
    <source>
        <dbReference type="ARBA" id="ARBA00022705"/>
    </source>
</evidence>
<dbReference type="PROSITE" id="PS50076">
    <property type="entry name" value="DNAJ_2"/>
    <property type="match status" value="1"/>
</dbReference>
<dbReference type="PANTHER" id="PTHR43096">
    <property type="entry name" value="DNAJ HOMOLOG 1, MITOCHONDRIAL-RELATED"/>
    <property type="match status" value="1"/>
</dbReference>
<evidence type="ECO:0000256" key="5">
    <source>
        <dbReference type="ARBA" id="ARBA00022833"/>
    </source>
</evidence>
<keyword evidence="10" id="KW-1185">Reference proteome</keyword>
<dbReference type="FunFam" id="2.60.260.20:FF:000005">
    <property type="entry name" value="Chaperone protein dnaJ 1, mitochondrial"/>
    <property type="match status" value="1"/>
</dbReference>
<comment type="caution">
    <text evidence="9">The sequence shown here is derived from an EMBL/GenBank/DDBJ whole genome shotgun (WGS) entry which is preliminary data.</text>
</comment>
<dbReference type="InterPro" id="IPR036869">
    <property type="entry name" value="J_dom_sf"/>
</dbReference>
<dbReference type="SMART" id="SM00271">
    <property type="entry name" value="DnaJ"/>
    <property type="match status" value="1"/>
</dbReference>
<dbReference type="CDD" id="cd10747">
    <property type="entry name" value="DnaJ_C"/>
    <property type="match status" value="1"/>
</dbReference>
<keyword evidence="4" id="KW-0863">Zinc-finger</keyword>
<evidence type="ECO:0000256" key="4">
    <source>
        <dbReference type="ARBA" id="ARBA00022771"/>
    </source>
</evidence>
<keyword evidence="1" id="KW-0235">DNA replication</keyword>
<dbReference type="GO" id="GO:0008270">
    <property type="term" value="F:zinc ion binding"/>
    <property type="evidence" value="ECO:0007669"/>
    <property type="project" value="UniProtKB-KW"/>
</dbReference>
<dbReference type="CDD" id="cd06257">
    <property type="entry name" value="DnaJ"/>
    <property type="match status" value="1"/>
</dbReference>
<dbReference type="GO" id="GO:0051082">
    <property type="term" value="F:unfolded protein binding"/>
    <property type="evidence" value="ECO:0007669"/>
    <property type="project" value="InterPro"/>
</dbReference>
<dbReference type="Pfam" id="PF00226">
    <property type="entry name" value="DnaJ"/>
    <property type="match status" value="1"/>
</dbReference>
<dbReference type="InterPro" id="IPR008971">
    <property type="entry name" value="HSP40/DnaJ_pept-bd"/>
</dbReference>
<dbReference type="PROSITE" id="PS00636">
    <property type="entry name" value="DNAJ_1"/>
    <property type="match status" value="1"/>
</dbReference>
<feature type="domain" description="J" evidence="8">
    <location>
        <begin position="5"/>
        <end position="69"/>
    </location>
</feature>
<protein>
    <recommendedName>
        <fullName evidence="8">J domain-containing protein</fullName>
    </recommendedName>
</protein>
<keyword evidence="3" id="KW-0677">Repeat</keyword>
<dbReference type="OrthoDB" id="9779889at2"/>
<dbReference type="GO" id="GO:0005737">
    <property type="term" value="C:cytoplasm"/>
    <property type="evidence" value="ECO:0007669"/>
    <property type="project" value="TreeGrafter"/>
</dbReference>